<protein>
    <submittedName>
        <fullName evidence="1">Uncharacterized protein</fullName>
    </submittedName>
</protein>
<name>A0ABN3H3N4_9ACTN</name>
<gene>
    <name evidence="1" type="ORF">GCM10010170_067410</name>
</gene>
<dbReference type="Proteomes" id="UP001501444">
    <property type="component" value="Unassembled WGS sequence"/>
</dbReference>
<reference evidence="1 2" key="1">
    <citation type="journal article" date="2019" name="Int. J. Syst. Evol. Microbiol.">
        <title>The Global Catalogue of Microorganisms (GCM) 10K type strain sequencing project: providing services to taxonomists for standard genome sequencing and annotation.</title>
        <authorList>
            <consortium name="The Broad Institute Genomics Platform"/>
            <consortium name="The Broad Institute Genome Sequencing Center for Infectious Disease"/>
            <person name="Wu L."/>
            <person name="Ma J."/>
        </authorList>
    </citation>
    <scope>NUCLEOTIDE SEQUENCE [LARGE SCALE GENOMIC DNA]</scope>
    <source>
        <strain evidence="1 2">JCM 3272</strain>
    </source>
</reference>
<evidence type="ECO:0000313" key="2">
    <source>
        <dbReference type="Proteomes" id="UP001501444"/>
    </source>
</evidence>
<keyword evidence="2" id="KW-1185">Reference proteome</keyword>
<dbReference type="EMBL" id="BAAARV010000066">
    <property type="protein sequence ID" value="GAA2367783.1"/>
    <property type="molecule type" value="Genomic_DNA"/>
</dbReference>
<comment type="caution">
    <text evidence="1">The sequence shown here is derived from an EMBL/GenBank/DDBJ whole genome shotgun (WGS) entry which is preliminary data.</text>
</comment>
<accession>A0ABN3H3N4</accession>
<proteinExistence type="predicted"/>
<sequence length="64" mass="6606">MPTGWGADGSSAVEAMAPDAARAMTAVAATSSCFRYLIAGQRKPGPVHPFKPEAAVIPRYGDLS</sequence>
<organism evidence="1 2">
    <name type="scientific">Dactylosporangium salmoneum</name>
    <dbReference type="NCBI Taxonomy" id="53361"/>
    <lineage>
        <taxon>Bacteria</taxon>
        <taxon>Bacillati</taxon>
        <taxon>Actinomycetota</taxon>
        <taxon>Actinomycetes</taxon>
        <taxon>Micromonosporales</taxon>
        <taxon>Micromonosporaceae</taxon>
        <taxon>Dactylosporangium</taxon>
    </lineage>
</organism>
<evidence type="ECO:0000313" key="1">
    <source>
        <dbReference type="EMBL" id="GAA2367783.1"/>
    </source>
</evidence>